<dbReference type="PIRSF" id="PIRSF003128">
    <property type="entry name" value="RecN"/>
    <property type="match status" value="1"/>
</dbReference>
<dbReference type="RefSeq" id="WP_124027025.1">
    <property type="nucleotide sequence ID" value="NZ_JBHRSN010000015.1"/>
</dbReference>
<comment type="similarity">
    <text evidence="2 9">Belongs to the RecN family.</text>
</comment>
<evidence type="ECO:0000256" key="6">
    <source>
        <dbReference type="ARBA" id="ARBA00022840"/>
    </source>
</evidence>
<dbReference type="PANTHER" id="PTHR11059:SF0">
    <property type="entry name" value="DNA REPAIR PROTEIN RECN"/>
    <property type="match status" value="1"/>
</dbReference>
<dbReference type="EMBL" id="RPOK01000002">
    <property type="protein sequence ID" value="RPJ67120.1"/>
    <property type="molecule type" value="Genomic_DNA"/>
</dbReference>
<dbReference type="FunFam" id="3.40.50.300:FF:000356">
    <property type="entry name" value="DNA repair protein RecN"/>
    <property type="match status" value="1"/>
</dbReference>
<dbReference type="GO" id="GO:0005524">
    <property type="term" value="F:ATP binding"/>
    <property type="evidence" value="ECO:0007669"/>
    <property type="project" value="UniProtKB-KW"/>
</dbReference>
<dbReference type="GO" id="GO:0006281">
    <property type="term" value="P:DNA repair"/>
    <property type="evidence" value="ECO:0007669"/>
    <property type="project" value="UniProtKB-KW"/>
</dbReference>
<keyword evidence="13" id="KW-1185">Reference proteome</keyword>
<keyword evidence="10" id="KW-0175">Coiled coil</keyword>
<evidence type="ECO:0000256" key="9">
    <source>
        <dbReference type="PIRNR" id="PIRNR003128"/>
    </source>
</evidence>
<feature type="coiled-coil region" evidence="10">
    <location>
        <begin position="339"/>
        <end position="366"/>
    </location>
</feature>
<protein>
    <recommendedName>
        <fullName evidence="3 9">DNA repair protein RecN</fullName>
    </recommendedName>
    <alternativeName>
        <fullName evidence="8 9">Recombination protein N</fullName>
    </alternativeName>
</protein>
<reference evidence="12 13" key="1">
    <citation type="submission" date="2018-11" db="EMBL/GenBank/DDBJ databases">
        <authorList>
            <person name="Ye M.-Q."/>
            <person name="Du Z.-J."/>
        </authorList>
    </citation>
    <scope>NUCLEOTIDE SEQUENCE [LARGE SCALE GENOMIC DNA]</scope>
    <source>
        <strain evidence="12 13">U0105</strain>
    </source>
</reference>
<dbReference type="NCBIfam" id="TIGR00634">
    <property type="entry name" value="recN"/>
    <property type="match status" value="1"/>
</dbReference>
<dbReference type="InterPro" id="IPR004604">
    <property type="entry name" value="DNA_recomb/repair_RecN"/>
</dbReference>
<dbReference type="Proteomes" id="UP000275281">
    <property type="component" value="Unassembled WGS sequence"/>
</dbReference>
<dbReference type="CDD" id="cd03241">
    <property type="entry name" value="ABC_RecN"/>
    <property type="match status" value="2"/>
</dbReference>
<dbReference type="GO" id="GO:0009432">
    <property type="term" value="P:SOS response"/>
    <property type="evidence" value="ECO:0007669"/>
    <property type="project" value="UniProtKB-ARBA"/>
</dbReference>
<evidence type="ECO:0000256" key="7">
    <source>
        <dbReference type="ARBA" id="ARBA00023204"/>
    </source>
</evidence>
<evidence type="ECO:0000256" key="2">
    <source>
        <dbReference type="ARBA" id="ARBA00009441"/>
    </source>
</evidence>
<dbReference type="SUPFAM" id="SSF52540">
    <property type="entry name" value="P-loop containing nucleoside triphosphate hydrolases"/>
    <property type="match status" value="1"/>
</dbReference>
<dbReference type="InterPro" id="IPR027417">
    <property type="entry name" value="P-loop_NTPase"/>
</dbReference>
<dbReference type="AlphaFoldDB" id="A0A3N5Y1P5"/>
<name>A0A3N5Y1P5_9ALTE</name>
<organism evidence="12 13">
    <name type="scientific">Alteromonas sediminis</name>
    <dbReference type="NCBI Taxonomy" id="2259342"/>
    <lineage>
        <taxon>Bacteria</taxon>
        <taxon>Pseudomonadati</taxon>
        <taxon>Pseudomonadota</taxon>
        <taxon>Gammaproteobacteria</taxon>
        <taxon>Alteromonadales</taxon>
        <taxon>Alteromonadaceae</taxon>
        <taxon>Alteromonas/Salinimonas group</taxon>
        <taxon>Alteromonas</taxon>
    </lineage>
</organism>
<keyword evidence="6" id="KW-0067">ATP-binding</keyword>
<evidence type="ECO:0000256" key="3">
    <source>
        <dbReference type="ARBA" id="ARBA00021315"/>
    </source>
</evidence>
<feature type="domain" description="RecF/RecN/SMC N-terminal" evidence="11">
    <location>
        <begin position="2"/>
        <end position="514"/>
    </location>
</feature>
<evidence type="ECO:0000313" key="13">
    <source>
        <dbReference type="Proteomes" id="UP000275281"/>
    </source>
</evidence>
<evidence type="ECO:0000256" key="1">
    <source>
        <dbReference type="ARBA" id="ARBA00003618"/>
    </source>
</evidence>
<dbReference type="Gene3D" id="3.40.50.300">
    <property type="entry name" value="P-loop containing nucleotide triphosphate hydrolases"/>
    <property type="match status" value="2"/>
</dbReference>
<keyword evidence="7 9" id="KW-0234">DNA repair</keyword>
<dbReference type="FunFam" id="3.40.50.300:FF:000319">
    <property type="entry name" value="DNA repair protein RecN"/>
    <property type="match status" value="1"/>
</dbReference>
<gene>
    <name evidence="12" type="primary">recN</name>
    <name evidence="12" type="ORF">DRW07_06160</name>
</gene>
<proteinExistence type="inferred from homology"/>
<keyword evidence="5 9" id="KW-0227">DNA damage</keyword>
<dbReference type="NCBIfam" id="NF008121">
    <property type="entry name" value="PRK10869.1"/>
    <property type="match status" value="1"/>
</dbReference>
<evidence type="ECO:0000313" key="12">
    <source>
        <dbReference type="EMBL" id="RPJ67120.1"/>
    </source>
</evidence>
<comment type="caution">
    <text evidence="12">The sequence shown here is derived from an EMBL/GenBank/DDBJ whole genome shotgun (WGS) entry which is preliminary data.</text>
</comment>
<dbReference type="Pfam" id="PF02463">
    <property type="entry name" value="SMC_N"/>
    <property type="match status" value="1"/>
</dbReference>
<dbReference type="GO" id="GO:0043590">
    <property type="term" value="C:bacterial nucleoid"/>
    <property type="evidence" value="ECO:0007669"/>
    <property type="project" value="TreeGrafter"/>
</dbReference>
<dbReference type="InterPro" id="IPR003395">
    <property type="entry name" value="RecF/RecN/SMC_N"/>
</dbReference>
<dbReference type="OrthoDB" id="9806954at2"/>
<evidence type="ECO:0000256" key="8">
    <source>
        <dbReference type="ARBA" id="ARBA00033408"/>
    </source>
</evidence>
<comment type="function">
    <text evidence="1 9">May be involved in recombinational repair of damaged DNA.</text>
</comment>
<accession>A0A3N5Y1P5</accession>
<evidence type="ECO:0000256" key="4">
    <source>
        <dbReference type="ARBA" id="ARBA00022741"/>
    </source>
</evidence>
<dbReference type="PANTHER" id="PTHR11059">
    <property type="entry name" value="DNA REPAIR PROTEIN RECN"/>
    <property type="match status" value="1"/>
</dbReference>
<dbReference type="GO" id="GO:0006310">
    <property type="term" value="P:DNA recombination"/>
    <property type="evidence" value="ECO:0007669"/>
    <property type="project" value="InterPro"/>
</dbReference>
<sequence>MLIHLSIKNFAVVKQLELNFEQGLTAITGETGAGKSIAIDALSLCLGERADASCVRKGAAKSEIIAHFSLNNNHAAKAWLSENELDADDESEVCFIRRVISSEGRSKAFINGTTASLNQLKALGSLLLLIYGQNTHLKLLKESEQLRLLDDYAGHSQLLNDLENAFKLWKSKEKVLEETRNTHQLNKDREQLLAYQVKELDDFAIEEDEFSALEDDHKKLSHSQHLLDVSQQSLYSLYESDDGSVLSTLKQYKDRLNGLTEHDKALAPIVQMLDESSIQIEEAVRELRHYVDNLESDPAQLAQVERRFSCAVELARKHQVRPESLYEHHQSLAAELSQITGSDERLEQLAVEVDNAKQDYISLAKQVSANRTKQGKALAKAIMQYVHQMNMESAEIAFQVNFDTQKTATKQGLDSVALVASTNKGQAFGKLEKVVSGGELSRIGLAVQVVSRATNPVPSMIFDEVDAGISGPTASVVGQLLRKLGKAHQVMCVTHLPQVAAQAHNQLYVTKHTEKNETTTSVLPLTPQDRVHELARLLAGDKVTQSAIDNAKALLEQVV</sequence>
<evidence type="ECO:0000256" key="5">
    <source>
        <dbReference type="ARBA" id="ARBA00022763"/>
    </source>
</evidence>
<evidence type="ECO:0000256" key="10">
    <source>
        <dbReference type="SAM" id="Coils"/>
    </source>
</evidence>
<evidence type="ECO:0000259" key="11">
    <source>
        <dbReference type="Pfam" id="PF02463"/>
    </source>
</evidence>
<keyword evidence="4" id="KW-0547">Nucleotide-binding</keyword>